<dbReference type="STRING" id="34508.A0A4U5LR50"/>
<evidence type="ECO:0000313" key="3">
    <source>
        <dbReference type="Proteomes" id="UP000298663"/>
    </source>
</evidence>
<dbReference type="InterPro" id="IPR003959">
    <property type="entry name" value="ATPase_AAA_core"/>
</dbReference>
<organism evidence="2 3">
    <name type="scientific">Steinernema carpocapsae</name>
    <name type="common">Entomopathogenic nematode</name>
    <dbReference type="NCBI Taxonomy" id="34508"/>
    <lineage>
        <taxon>Eukaryota</taxon>
        <taxon>Metazoa</taxon>
        <taxon>Ecdysozoa</taxon>
        <taxon>Nematoda</taxon>
        <taxon>Chromadorea</taxon>
        <taxon>Rhabditida</taxon>
        <taxon>Tylenchina</taxon>
        <taxon>Panagrolaimomorpha</taxon>
        <taxon>Strongyloidoidea</taxon>
        <taxon>Steinernematidae</taxon>
        <taxon>Steinernema</taxon>
    </lineage>
</organism>
<reference evidence="2 3" key="1">
    <citation type="journal article" date="2015" name="Genome Biol.">
        <title>Comparative genomics of Steinernema reveals deeply conserved gene regulatory networks.</title>
        <authorList>
            <person name="Dillman A.R."/>
            <person name="Macchietto M."/>
            <person name="Porter C.F."/>
            <person name="Rogers A."/>
            <person name="Williams B."/>
            <person name="Antoshechkin I."/>
            <person name="Lee M.M."/>
            <person name="Goodwin Z."/>
            <person name="Lu X."/>
            <person name="Lewis E.E."/>
            <person name="Goodrich-Blair H."/>
            <person name="Stock S.P."/>
            <person name="Adams B.J."/>
            <person name="Sternberg P.W."/>
            <person name="Mortazavi A."/>
        </authorList>
    </citation>
    <scope>NUCLEOTIDE SEQUENCE [LARGE SCALE GENOMIC DNA]</scope>
    <source>
        <strain evidence="2 3">ALL</strain>
    </source>
</reference>
<accession>A0A4U5LR50</accession>
<comment type="caution">
    <text evidence="2">The sequence shown here is derived from an EMBL/GenBank/DDBJ whole genome shotgun (WGS) entry which is preliminary data.</text>
</comment>
<protein>
    <recommendedName>
        <fullName evidence="1">ATPase AAA-type core domain-containing protein</fullName>
    </recommendedName>
</protein>
<dbReference type="Gene3D" id="3.40.50.300">
    <property type="entry name" value="P-loop containing nucleotide triphosphate hydrolases"/>
    <property type="match status" value="1"/>
</dbReference>
<dbReference type="OrthoDB" id="3046016at2759"/>
<dbReference type="InterPro" id="IPR027417">
    <property type="entry name" value="P-loop_NTPase"/>
</dbReference>
<dbReference type="EMBL" id="AZBU02000013">
    <property type="protein sequence ID" value="TKR58458.1"/>
    <property type="molecule type" value="Genomic_DNA"/>
</dbReference>
<gene>
    <name evidence="2" type="ORF">L596_029900</name>
</gene>
<reference evidence="2 3" key="2">
    <citation type="journal article" date="2019" name="G3 (Bethesda)">
        <title>Hybrid Assembly of the Genome of the Entomopathogenic Nematode Steinernema carpocapsae Identifies the X-Chromosome.</title>
        <authorList>
            <person name="Serra L."/>
            <person name="Macchietto M."/>
            <person name="Macias-Munoz A."/>
            <person name="McGill C.J."/>
            <person name="Rodriguez I.M."/>
            <person name="Rodriguez B."/>
            <person name="Murad R."/>
            <person name="Mortazavi A."/>
        </authorList>
    </citation>
    <scope>NUCLEOTIDE SEQUENCE [LARGE SCALE GENOMIC DNA]</scope>
    <source>
        <strain evidence="2 3">ALL</strain>
    </source>
</reference>
<sequence length="243" mass="27811">MHRKNQSRANCPATHTVKILEALSKSELIRQLYFEPKVSSDLLTSKSFFQTLSLFPNSTYKQNNVIFVGRFEFERSSWSEAISAFCKATLIRINKQSFVKKFIGRQKICQRILQFVRDDGYSVVEFDNLEQFKVSSHSSKTLTKRTYRALLTSLSQNPKVQIIGISTTEDLDPAIVKLFNSVVFFNSLDNVERFDLITKTLADRMASGKLAEAPKSTVRTEKLTKDMNCGEILEKVDAMLTRR</sequence>
<keyword evidence="3" id="KW-1185">Reference proteome</keyword>
<feature type="domain" description="ATPase AAA-type core" evidence="1">
    <location>
        <begin position="75"/>
        <end position="185"/>
    </location>
</feature>
<dbReference type="AlphaFoldDB" id="A0A4U5LR50"/>
<evidence type="ECO:0000313" key="2">
    <source>
        <dbReference type="EMBL" id="TKR58458.1"/>
    </source>
</evidence>
<dbReference type="Proteomes" id="UP000298663">
    <property type="component" value="Unassembled WGS sequence"/>
</dbReference>
<dbReference type="GO" id="GO:0005524">
    <property type="term" value="F:ATP binding"/>
    <property type="evidence" value="ECO:0007669"/>
    <property type="project" value="InterPro"/>
</dbReference>
<dbReference type="GO" id="GO:0016887">
    <property type="term" value="F:ATP hydrolysis activity"/>
    <property type="evidence" value="ECO:0007669"/>
    <property type="project" value="InterPro"/>
</dbReference>
<dbReference type="Pfam" id="PF00004">
    <property type="entry name" value="AAA"/>
    <property type="match status" value="1"/>
</dbReference>
<name>A0A4U5LR50_STECR</name>
<dbReference type="SUPFAM" id="SSF52540">
    <property type="entry name" value="P-loop containing nucleoside triphosphate hydrolases"/>
    <property type="match status" value="1"/>
</dbReference>
<proteinExistence type="predicted"/>
<evidence type="ECO:0000259" key="1">
    <source>
        <dbReference type="Pfam" id="PF00004"/>
    </source>
</evidence>